<evidence type="ECO:0000256" key="4">
    <source>
        <dbReference type="ARBA" id="ARBA00022448"/>
    </source>
</evidence>
<evidence type="ECO:0000256" key="8">
    <source>
        <dbReference type="ARBA" id="ARBA00023310"/>
    </source>
</evidence>
<organism evidence="9">
    <name type="scientific">Salix viminalis</name>
    <name type="common">Common osier</name>
    <name type="synonym">Basket willow</name>
    <dbReference type="NCBI Taxonomy" id="40686"/>
    <lineage>
        <taxon>Eukaryota</taxon>
        <taxon>Viridiplantae</taxon>
        <taxon>Streptophyta</taxon>
        <taxon>Embryophyta</taxon>
        <taxon>Tracheophyta</taxon>
        <taxon>Spermatophyta</taxon>
        <taxon>Magnoliopsida</taxon>
        <taxon>eudicotyledons</taxon>
        <taxon>Gunneridae</taxon>
        <taxon>Pentapetalae</taxon>
        <taxon>rosids</taxon>
        <taxon>fabids</taxon>
        <taxon>Malpighiales</taxon>
        <taxon>Salicaceae</taxon>
        <taxon>Saliceae</taxon>
        <taxon>Salix</taxon>
    </lineage>
</organism>
<comment type="similarity">
    <text evidence="2">Belongs to the ATPase delta chain family.</text>
</comment>
<dbReference type="Gene3D" id="1.10.520.20">
    <property type="entry name" value="N-terminal domain of the delta subunit of the F1F0-ATP synthase"/>
    <property type="match status" value="1"/>
</dbReference>
<dbReference type="GO" id="GO:0046933">
    <property type="term" value="F:proton-transporting ATP synthase activity, rotational mechanism"/>
    <property type="evidence" value="ECO:0007669"/>
    <property type="project" value="InterPro"/>
</dbReference>
<evidence type="ECO:0000313" key="9">
    <source>
        <dbReference type="EMBL" id="VFU28967.1"/>
    </source>
</evidence>
<accession>A0A6N2KLG2</accession>
<protein>
    <submittedName>
        <fullName evidence="9">Uncharacterized protein</fullName>
    </submittedName>
</protein>
<evidence type="ECO:0000256" key="3">
    <source>
        <dbReference type="ARBA" id="ARBA00011648"/>
    </source>
</evidence>
<comment type="subunit">
    <text evidence="3">F-type ATPases have 2 components, CF(1) - the catalytic core - and CF(0) - the membrane proton channel. CF(1) has five subunits: alpha(3), beta(3), gamma(1), delta(1), epsilon(1). CF(0) has three main subunits: a, b and c.</text>
</comment>
<dbReference type="EMBL" id="CAADRP010000469">
    <property type="protein sequence ID" value="VFU28967.1"/>
    <property type="molecule type" value="Genomic_DNA"/>
</dbReference>
<sequence>MGAETLHSDTGFARIKLQILMGQGISLQRFEVQSNVVMVRSLPVAMLRTCRHSSMQEFPQNDVQKLLKLLQNEQIQAVLGSPFVGEKEKGQVVQEVAKRGKFNRYLLGLVKMLIERNKVMIVSDVLMEFERIYDELSGTKVVLVSSPTKMKEDQLFWIAKTVQNRSGAVSVKVKNFFDEKLPAPVV</sequence>
<dbReference type="SUPFAM" id="SSF47928">
    <property type="entry name" value="N-terminal domain of the delta subunit of the F1F0-ATP synthase"/>
    <property type="match status" value="1"/>
</dbReference>
<dbReference type="InterPro" id="IPR000711">
    <property type="entry name" value="ATPase_OSCP/dsu"/>
</dbReference>
<evidence type="ECO:0000256" key="6">
    <source>
        <dbReference type="ARBA" id="ARBA00023065"/>
    </source>
</evidence>
<keyword evidence="8" id="KW-0066">ATP synthesis</keyword>
<gene>
    <name evidence="9" type="ORF">SVIM_LOCUS99885</name>
</gene>
<keyword evidence="7" id="KW-0472">Membrane</keyword>
<evidence type="ECO:0000256" key="1">
    <source>
        <dbReference type="ARBA" id="ARBA00004370"/>
    </source>
</evidence>
<comment type="subcellular location">
    <subcellularLocation>
        <location evidence="1">Membrane</location>
    </subcellularLocation>
</comment>
<name>A0A6N2KLG2_SALVM</name>
<keyword evidence="4" id="KW-0813">Transport</keyword>
<proteinExistence type="inferred from homology"/>
<evidence type="ECO:0000256" key="2">
    <source>
        <dbReference type="ARBA" id="ARBA00007046"/>
    </source>
</evidence>
<evidence type="ECO:0000256" key="7">
    <source>
        <dbReference type="ARBA" id="ARBA00023136"/>
    </source>
</evidence>
<keyword evidence="5" id="KW-0375">Hydrogen ion transport</keyword>
<dbReference type="GO" id="GO:0016020">
    <property type="term" value="C:membrane"/>
    <property type="evidence" value="ECO:0007669"/>
    <property type="project" value="UniProtKB-SubCell"/>
</dbReference>
<keyword evidence="6" id="KW-0406">Ion transport</keyword>
<dbReference type="InterPro" id="IPR026015">
    <property type="entry name" value="ATP_synth_OSCP/delta_N_sf"/>
</dbReference>
<dbReference type="Pfam" id="PF00213">
    <property type="entry name" value="OSCP"/>
    <property type="match status" value="1"/>
</dbReference>
<reference evidence="9" key="1">
    <citation type="submission" date="2019-03" db="EMBL/GenBank/DDBJ databases">
        <authorList>
            <person name="Mank J."/>
            <person name="Almeida P."/>
        </authorList>
    </citation>
    <scope>NUCLEOTIDE SEQUENCE</scope>
    <source>
        <strain evidence="9">78183</strain>
    </source>
</reference>
<dbReference type="AlphaFoldDB" id="A0A6N2KLG2"/>
<dbReference type="PANTHER" id="PTHR11910">
    <property type="entry name" value="ATP SYNTHASE DELTA CHAIN"/>
    <property type="match status" value="1"/>
</dbReference>
<evidence type="ECO:0000256" key="5">
    <source>
        <dbReference type="ARBA" id="ARBA00022781"/>
    </source>
</evidence>